<sequence length="120" mass="12907">MPITHGRAAAYLRSAATDPASIERQLGVVREEAELLGYALAEADVFRDDGQPGDTLSRPGWAELEGAVLGDNHNGEPYACVLVADPTRVLRGFVDEFTDILKRFALAGVPILWADEGNLS</sequence>
<dbReference type="SUPFAM" id="SSF53041">
    <property type="entry name" value="Resolvase-like"/>
    <property type="match status" value="1"/>
</dbReference>
<dbReference type="InterPro" id="IPR006119">
    <property type="entry name" value="Resolv_N"/>
</dbReference>
<dbReference type="SMART" id="SM00857">
    <property type="entry name" value="Resolvase"/>
    <property type="match status" value="1"/>
</dbReference>
<protein>
    <recommendedName>
        <fullName evidence="1">Resolvase/invertase-type recombinase catalytic domain-containing protein</fullName>
    </recommendedName>
</protein>
<reference evidence="2" key="1">
    <citation type="submission" date="2020-02" db="EMBL/GenBank/DDBJ databases">
        <authorList>
            <person name="Meier V. D."/>
        </authorList>
    </citation>
    <scope>NUCLEOTIDE SEQUENCE</scope>
    <source>
        <strain evidence="2">AVDCRST_MAG68</strain>
    </source>
</reference>
<dbReference type="GO" id="GO:0000150">
    <property type="term" value="F:DNA strand exchange activity"/>
    <property type="evidence" value="ECO:0007669"/>
    <property type="project" value="InterPro"/>
</dbReference>
<gene>
    <name evidence="2" type="ORF">AVDCRST_MAG68-3365</name>
</gene>
<dbReference type="Gene3D" id="3.40.50.1390">
    <property type="entry name" value="Resolvase, N-terminal catalytic domain"/>
    <property type="match status" value="1"/>
</dbReference>
<accession>A0A6J4LKG3</accession>
<organism evidence="2">
    <name type="scientific">uncultured Gemmatimonadota bacterium</name>
    <dbReference type="NCBI Taxonomy" id="203437"/>
    <lineage>
        <taxon>Bacteria</taxon>
        <taxon>Pseudomonadati</taxon>
        <taxon>Gemmatimonadota</taxon>
        <taxon>environmental samples</taxon>
    </lineage>
</organism>
<feature type="domain" description="Resolvase/invertase-type recombinase catalytic" evidence="1">
    <location>
        <begin position="8"/>
        <end position="119"/>
    </location>
</feature>
<evidence type="ECO:0000259" key="1">
    <source>
        <dbReference type="SMART" id="SM00857"/>
    </source>
</evidence>
<proteinExistence type="predicted"/>
<dbReference type="EMBL" id="CADCTW010000133">
    <property type="protein sequence ID" value="CAA9335996.1"/>
    <property type="molecule type" value="Genomic_DNA"/>
</dbReference>
<dbReference type="InterPro" id="IPR036162">
    <property type="entry name" value="Resolvase-like_N_sf"/>
</dbReference>
<name>A0A6J4LKG3_9BACT</name>
<dbReference type="GO" id="GO:0003677">
    <property type="term" value="F:DNA binding"/>
    <property type="evidence" value="ECO:0007669"/>
    <property type="project" value="InterPro"/>
</dbReference>
<dbReference type="AlphaFoldDB" id="A0A6J4LKG3"/>
<evidence type="ECO:0000313" key="2">
    <source>
        <dbReference type="EMBL" id="CAA9335996.1"/>
    </source>
</evidence>
<dbReference type="Pfam" id="PF00239">
    <property type="entry name" value="Resolvase"/>
    <property type="match status" value="1"/>
</dbReference>